<keyword evidence="3" id="KW-1185">Reference proteome</keyword>
<sequence length="89" mass="9854">MGHSSYSRLLVPFMPRSAPTCFHAGVGEANSERQPNIRRKRLSTLRKGSAARPAMRDLGILQIVSYLHALIIHYFLANALANDSLHRAG</sequence>
<accession>C1GR83</accession>
<gene>
    <name evidence="2" type="ORF">PAAG_01028</name>
</gene>
<dbReference type="GeneID" id="9100688"/>
<dbReference type="Proteomes" id="UP000002059">
    <property type="component" value="Partially assembled WGS sequence"/>
</dbReference>
<dbReference type="RefSeq" id="XP_002797169.2">
    <property type="nucleotide sequence ID" value="XM_002797123.2"/>
</dbReference>
<evidence type="ECO:0000256" key="1">
    <source>
        <dbReference type="SAM" id="Phobius"/>
    </source>
</evidence>
<reference evidence="2 3" key="1">
    <citation type="journal article" date="2011" name="PLoS Genet.">
        <title>Comparative genomic analysis of human fungal pathogens causing paracoccidioidomycosis.</title>
        <authorList>
            <person name="Desjardins C.A."/>
            <person name="Champion M.D."/>
            <person name="Holder J.W."/>
            <person name="Muszewska A."/>
            <person name="Goldberg J."/>
            <person name="Bailao A.M."/>
            <person name="Brigido M.M."/>
            <person name="Ferreira M.E."/>
            <person name="Garcia A.M."/>
            <person name="Grynberg M."/>
            <person name="Gujja S."/>
            <person name="Heiman D.I."/>
            <person name="Henn M.R."/>
            <person name="Kodira C.D."/>
            <person name="Leon-Narvaez H."/>
            <person name="Longo L.V."/>
            <person name="Ma L.J."/>
            <person name="Malavazi I."/>
            <person name="Matsuo A.L."/>
            <person name="Morais F.V."/>
            <person name="Pereira M."/>
            <person name="Rodriguez-Brito S."/>
            <person name="Sakthikumar S."/>
            <person name="Salem-Izacc S.M."/>
            <person name="Sykes S.M."/>
            <person name="Teixeira M.M."/>
            <person name="Vallejo M.C."/>
            <person name="Walter M.E."/>
            <person name="Yandava C."/>
            <person name="Young S."/>
            <person name="Zeng Q."/>
            <person name="Zucker J."/>
            <person name="Felipe M.S."/>
            <person name="Goldman G.H."/>
            <person name="Haas B.J."/>
            <person name="McEwen J.G."/>
            <person name="Nino-Vega G."/>
            <person name="Puccia R."/>
            <person name="San-Blas G."/>
            <person name="Soares C.M."/>
            <person name="Birren B.W."/>
            <person name="Cuomo C.A."/>
        </authorList>
    </citation>
    <scope>NUCLEOTIDE SEQUENCE [LARGE SCALE GENOMIC DNA]</scope>
    <source>
        <strain evidence="3">ATCC MYA-826 / Pb01</strain>
    </source>
</reference>
<organism evidence="2 3">
    <name type="scientific">Paracoccidioides lutzii (strain ATCC MYA-826 / Pb01)</name>
    <name type="common">Paracoccidioides brasiliensis</name>
    <dbReference type="NCBI Taxonomy" id="502779"/>
    <lineage>
        <taxon>Eukaryota</taxon>
        <taxon>Fungi</taxon>
        <taxon>Dikarya</taxon>
        <taxon>Ascomycota</taxon>
        <taxon>Pezizomycotina</taxon>
        <taxon>Eurotiomycetes</taxon>
        <taxon>Eurotiomycetidae</taxon>
        <taxon>Onygenales</taxon>
        <taxon>Ajellomycetaceae</taxon>
        <taxon>Paracoccidioides</taxon>
    </lineage>
</organism>
<keyword evidence="1" id="KW-0472">Membrane</keyword>
<keyword evidence="1" id="KW-0812">Transmembrane</keyword>
<dbReference type="VEuPathDB" id="FungiDB:PAAG_01028"/>
<dbReference type="AlphaFoldDB" id="C1GR83"/>
<dbReference type="HOGENOM" id="CLU_2455344_0_0_1"/>
<name>C1GR83_PARBA</name>
<evidence type="ECO:0000313" key="2">
    <source>
        <dbReference type="EMBL" id="EEH38107.2"/>
    </source>
</evidence>
<proteinExistence type="predicted"/>
<keyword evidence="1" id="KW-1133">Transmembrane helix</keyword>
<dbReference type="KEGG" id="pbl:PAAG_01028"/>
<dbReference type="EMBL" id="KN293993">
    <property type="protein sequence ID" value="EEH38107.2"/>
    <property type="molecule type" value="Genomic_DNA"/>
</dbReference>
<feature type="transmembrane region" description="Helical" evidence="1">
    <location>
        <begin position="58"/>
        <end position="76"/>
    </location>
</feature>
<protein>
    <submittedName>
        <fullName evidence="2">Uncharacterized protein</fullName>
    </submittedName>
</protein>
<evidence type="ECO:0000313" key="3">
    <source>
        <dbReference type="Proteomes" id="UP000002059"/>
    </source>
</evidence>